<dbReference type="EMBL" id="VVIW01000003">
    <property type="protein sequence ID" value="NHZ40121.1"/>
    <property type="molecule type" value="Genomic_DNA"/>
</dbReference>
<accession>A0ABX0LZ28</accession>
<protein>
    <submittedName>
        <fullName evidence="1">Uncharacterized protein</fullName>
    </submittedName>
</protein>
<keyword evidence="2" id="KW-1185">Reference proteome</keyword>
<proteinExistence type="predicted"/>
<organism evidence="1 2">
    <name type="scientific">Massilia aquatica</name>
    <dbReference type="NCBI Taxonomy" id="2609000"/>
    <lineage>
        <taxon>Bacteria</taxon>
        <taxon>Pseudomonadati</taxon>
        <taxon>Pseudomonadota</taxon>
        <taxon>Betaproteobacteria</taxon>
        <taxon>Burkholderiales</taxon>
        <taxon>Oxalobacteraceae</taxon>
        <taxon>Telluria group</taxon>
        <taxon>Massilia</taxon>
    </lineage>
</organism>
<dbReference type="Proteomes" id="UP000819052">
    <property type="component" value="Unassembled WGS sequence"/>
</dbReference>
<sequence length="306" mass="33273">MSGMKVIKPTTITTAMLTSSTVPEPHPESGESLWVSGTTYGVGAMVIRTTTHMRYERTVAGTSTIVPENDLTNWIEAGPTLRWAMFDRKIGTATTAATAITVVTRPGSISGLGMLELVGRQVAVTLKDAPGGTTVYSRTVNLDGTQITSVYEWFFLDFEQLSDFVLTDLPQHYAACELTVTITSTKPVSVGVLQVGQVIAVGSAQKGATVGIIDYSKKEKDRFGNWDVVAGLFSKRGNLQVLTPAGEFNRIFRSLAGLRTIPCIYIGADQVGFEPLIFYGFFKDFSMVIPYSKYHLCNLEIEGLSQ</sequence>
<evidence type="ECO:0000313" key="1">
    <source>
        <dbReference type="EMBL" id="NHZ40121.1"/>
    </source>
</evidence>
<dbReference type="RefSeq" id="WP_167075968.1">
    <property type="nucleotide sequence ID" value="NZ_VVIW01000003.1"/>
</dbReference>
<reference evidence="1 2" key="1">
    <citation type="submission" date="2019-09" db="EMBL/GenBank/DDBJ databases">
        <title>Taxonomy of Antarctic Massilia spp.: description of Massilia rubra sp. nov., Massilia aquatica sp. nov., Massilia mucilaginosa sp. nov., Massilia frigida sp. nov. isolated from streams, lakes and regoliths.</title>
        <authorList>
            <person name="Holochova P."/>
            <person name="Sedlacek I."/>
            <person name="Kralova S."/>
            <person name="Maslanova I."/>
            <person name="Busse H.-J."/>
            <person name="Stankova E."/>
            <person name="Vrbovska V."/>
            <person name="Kovarovic V."/>
            <person name="Bartak M."/>
            <person name="Svec P."/>
            <person name="Pantucek R."/>
        </authorList>
    </citation>
    <scope>NUCLEOTIDE SEQUENCE [LARGE SCALE GENOMIC DNA]</scope>
    <source>
        <strain evidence="1 2">CCM 8693</strain>
    </source>
</reference>
<comment type="caution">
    <text evidence="1">The sequence shown here is derived from an EMBL/GenBank/DDBJ whole genome shotgun (WGS) entry which is preliminary data.</text>
</comment>
<name>A0ABX0LZ28_9BURK</name>
<evidence type="ECO:0000313" key="2">
    <source>
        <dbReference type="Proteomes" id="UP000819052"/>
    </source>
</evidence>
<gene>
    <name evidence="1" type="ORF">F1609_08100</name>
</gene>